<dbReference type="AlphaFoldDB" id="A0A8K0FYS8"/>
<sequence>MNKKNLNFTENDCKTVLAKYYGDKAVKLINFKLTSISSDEMIGVMGEHLRLNLEVINEANEKENLKFFVKTILAEQEMMAEFTRASNMFNKEIYWYEFLNDVKQECPDVDISFAPKYYWSRENDFIVLEDLCLSGYKLLEELILDMDHLKMALKSIAKYHAASIIYEEVKSKKLGRKYSLLEDYGKYFQETIFRKDENYLGYKYVRCSLKALQTLVDLLPEVGLTSEEFKKRLEILTDQAFEDSKPSSISIVYLQNLVCPKTKILQEKQKTVGTKCPLLTLFFSPYKHYTTKMTIQN</sequence>
<dbReference type="Pfam" id="PF02958">
    <property type="entry name" value="EcKL"/>
    <property type="match status" value="1"/>
</dbReference>
<proteinExistence type="predicted"/>
<dbReference type="OrthoDB" id="190089at2759"/>
<dbReference type="PANTHER" id="PTHR11012:SF48">
    <property type="entry name" value="CHK KINASE-LIKE DOMAIN-CONTAINING PROTEIN-RELATED"/>
    <property type="match status" value="1"/>
</dbReference>
<evidence type="ECO:0000313" key="1">
    <source>
        <dbReference type="EMBL" id="KAF2879856.1"/>
    </source>
</evidence>
<keyword evidence="2" id="KW-1185">Reference proteome</keyword>
<comment type="caution">
    <text evidence="1">The sequence shown here is derived from an EMBL/GenBank/DDBJ whole genome shotgun (WGS) entry which is preliminary data.</text>
</comment>
<evidence type="ECO:0000313" key="2">
    <source>
        <dbReference type="Proteomes" id="UP000801492"/>
    </source>
</evidence>
<evidence type="ECO:0008006" key="3">
    <source>
        <dbReference type="Google" id="ProtNLM"/>
    </source>
</evidence>
<reference evidence="1" key="1">
    <citation type="submission" date="2019-08" db="EMBL/GenBank/DDBJ databases">
        <title>The genome of the North American firefly Photinus pyralis.</title>
        <authorList>
            <consortium name="Photinus pyralis genome working group"/>
            <person name="Fallon T.R."/>
            <person name="Sander Lower S.E."/>
            <person name="Weng J.-K."/>
        </authorList>
    </citation>
    <scope>NUCLEOTIDE SEQUENCE</scope>
    <source>
        <strain evidence="1">TRF0915ILg1</strain>
        <tissue evidence="1">Whole body</tissue>
    </source>
</reference>
<accession>A0A8K0FYS8</accession>
<organism evidence="1 2">
    <name type="scientific">Ignelater luminosus</name>
    <name type="common">Cucubano</name>
    <name type="synonym">Pyrophorus luminosus</name>
    <dbReference type="NCBI Taxonomy" id="2038154"/>
    <lineage>
        <taxon>Eukaryota</taxon>
        <taxon>Metazoa</taxon>
        <taxon>Ecdysozoa</taxon>
        <taxon>Arthropoda</taxon>
        <taxon>Hexapoda</taxon>
        <taxon>Insecta</taxon>
        <taxon>Pterygota</taxon>
        <taxon>Neoptera</taxon>
        <taxon>Endopterygota</taxon>
        <taxon>Coleoptera</taxon>
        <taxon>Polyphaga</taxon>
        <taxon>Elateriformia</taxon>
        <taxon>Elateroidea</taxon>
        <taxon>Elateridae</taxon>
        <taxon>Agrypninae</taxon>
        <taxon>Pyrophorini</taxon>
        <taxon>Ignelater</taxon>
    </lineage>
</organism>
<gene>
    <name evidence="1" type="ORF">ILUMI_26313</name>
</gene>
<dbReference type="PANTHER" id="PTHR11012">
    <property type="entry name" value="PROTEIN KINASE-LIKE DOMAIN-CONTAINING"/>
    <property type="match status" value="1"/>
</dbReference>
<dbReference type="EMBL" id="VTPC01091064">
    <property type="protein sequence ID" value="KAF2879856.1"/>
    <property type="molecule type" value="Genomic_DNA"/>
</dbReference>
<protein>
    <recommendedName>
        <fullName evidence="3">CHK kinase-like domain-containing protein</fullName>
    </recommendedName>
</protein>
<name>A0A8K0FYS8_IGNLU</name>
<dbReference type="SUPFAM" id="SSF56112">
    <property type="entry name" value="Protein kinase-like (PK-like)"/>
    <property type="match status" value="1"/>
</dbReference>
<dbReference type="Proteomes" id="UP000801492">
    <property type="component" value="Unassembled WGS sequence"/>
</dbReference>
<dbReference type="InterPro" id="IPR011009">
    <property type="entry name" value="Kinase-like_dom_sf"/>
</dbReference>
<dbReference type="InterPro" id="IPR004119">
    <property type="entry name" value="EcKL"/>
</dbReference>